<dbReference type="KEGG" id="dte:Dester_1503"/>
<keyword evidence="2" id="KW-1185">Reference proteome</keyword>
<dbReference type="EMBL" id="CP002543">
    <property type="protein sequence ID" value="ADY74130.1"/>
    <property type="molecule type" value="Genomic_DNA"/>
</dbReference>
<evidence type="ECO:0000313" key="1">
    <source>
        <dbReference type="EMBL" id="ADY74130.1"/>
    </source>
</evidence>
<reference evidence="2" key="2">
    <citation type="submission" date="2011-02" db="EMBL/GenBank/DDBJ databases">
        <title>The complete genome of Desulfurobacterium thermolithotrophum DSM 11699.</title>
        <authorList>
            <consortium name="US DOE Joint Genome Institute (JGI-PGF)"/>
            <person name="Lucas S."/>
            <person name="Copeland A."/>
            <person name="Lapidus A."/>
            <person name="Bruce D."/>
            <person name="Goodwin L."/>
            <person name="Pitluck S."/>
            <person name="Kyrpides N."/>
            <person name="Mavromatis K."/>
            <person name="Pagani I."/>
            <person name="Ivanova N."/>
            <person name="Mikhailova N."/>
            <person name="Daligault H."/>
            <person name="Detter J.C."/>
            <person name="Tapia R."/>
            <person name="Han C."/>
            <person name="Land M."/>
            <person name="Hauser L."/>
            <person name="Markowitz V."/>
            <person name="Cheng J.-F."/>
            <person name="Hugenholtz P."/>
            <person name="Woyke T."/>
            <person name="Wu D."/>
            <person name="Spring S."/>
            <person name="Brambilla E."/>
            <person name="Klenk H.-P."/>
            <person name="Eisen J.A."/>
        </authorList>
    </citation>
    <scope>NUCLEOTIDE SEQUENCE [LARGE SCALE GENOMIC DNA]</scope>
    <source>
        <strain evidence="2">DSM 11699 / BSA</strain>
    </source>
</reference>
<dbReference type="InParanoid" id="F0S2B5"/>
<gene>
    <name evidence="1" type="ordered locus">Dester_1503</name>
</gene>
<proteinExistence type="predicted"/>
<dbReference type="OrthoDB" id="9931406at2"/>
<dbReference type="HOGENOM" id="CLU_1218212_0_0_0"/>
<dbReference type="STRING" id="868864.Dester_1503"/>
<protein>
    <submittedName>
        <fullName evidence="1">Uncharacterized protein</fullName>
    </submittedName>
</protein>
<evidence type="ECO:0000313" key="2">
    <source>
        <dbReference type="Proteomes" id="UP000007102"/>
    </source>
</evidence>
<reference evidence="1 2" key="1">
    <citation type="journal article" date="2011" name="Stand. Genomic Sci.">
        <title>Complete genome sequence of the thermophilic sulfur-reducer Desulfurobacterium thermolithotrophum type strain (BSA(T)) from a deep-sea hydrothermal vent.</title>
        <authorList>
            <person name="Goker M."/>
            <person name="Daligault H."/>
            <person name="Mwirichia R."/>
            <person name="Lapidus A."/>
            <person name="Lucas S."/>
            <person name="Deshpande S."/>
            <person name="Pagani I."/>
            <person name="Tapia R."/>
            <person name="Cheng J.F."/>
            <person name="Goodwin L."/>
            <person name="Pitluck S."/>
            <person name="Liolios K."/>
            <person name="Ivanova N."/>
            <person name="Mavromatis K."/>
            <person name="Mikhailova N."/>
            <person name="Pati A."/>
            <person name="Chen A."/>
            <person name="Palaniappan K."/>
            <person name="Han C."/>
            <person name="Land M."/>
            <person name="Hauser L."/>
            <person name="Pan C."/>
            <person name="Brambilla E.M."/>
            <person name="Rohde M."/>
            <person name="Spring S."/>
            <person name="Sikorski J."/>
            <person name="Wirth R."/>
            <person name="Detter J.C."/>
            <person name="Woyke T."/>
            <person name="Bristow J."/>
            <person name="Eisen J.A."/>
            <person name="Markowitz V."/>
            <person name="Hugenholtz P."/>
            <person name="Kyrpides N.C."/>
            <person name="Klenk H.P."/>
        </authorList>
    </citation>
    <scope>NUCLEOTIDE SEQUENCE [LARGE SCALE GENOMIC DNA]</scope>
    <source>
        <strain evidence="2">DSM 11699 / BSA</strain>
    </source>
</reference>
<organism evidence="1 2">
    <name type="scientific">Desulfurobacterium thermolithotrophum (strain DSM 11699 / BSA)</name>
    <dbReference type="NCBI Taxonomy" id="868864"/>
    <lineage>
        <taxon>Bacteria</taxon>
        <taxon>Pseudomonadati</taxon>
        <taxon>Aquificota</taxon>
        <taxon>Aquificia</taxon>
        <taxon>Desulfurobacteriales</taxon>
        <taxon>Desulfurobacteriaceae</taxon>
        <taxon>Desulfurobacterium</taxon>
    </lineage>
</organism>
<name>F0S2B5_DESTD</name>
<accession>F0S2B5</accession>
<dbReference type="RefSeq" id="WP_013639077.1">
    <property type="nucleotide sequence ID" value="NC_015185.1"/>
</dbReference>
<sequence length="227" mass="26453">MSFKELLLNLLGTKSKWSIVVEIGDRQGIIHIHGGKIIKAKIEGEENLSGIEAIKFLISRENEIKDVNLLPFDKLIEKEINIDQMEFFSLISGSTEKSSENRKLKINQEETINELEKEIPILKLLEKYFHKENIQLIYSSQGSIFSNLEESKEIKNIVQAYLEIFRNSLQYENIIFHFSNSFGIFLIKKEKFLLILIDNSELSNFGLDEPEILENLNQFLEKDDYIH</sequence>
<dbReference type="AlphaFoldDB" id="F0S2B5"/>
<dbReference type="Proteomes" id="UP000007102">
    <property type="component" value="Chromosome"/>
</dbReference>